<evidence type="ECO:0000256" key="7">
    <source>
        <dbReference type="ARBA" id="ARBA00022777"/>
    </source>
</evidence>
<dbReference type="PANTHER" id="PTHR24421">
    <property type="entry name" value="NITRATE/NITRITE SENSOR PROTEIN NARX-RELATED"/>
    <property type="match status" value="1"/>
</dbReference>
<dbReference type="InterPro" id="IPR036890">
    <property type="entry name" value="HATPase_C_sf"/>
</dbReference>
<dbReference type="Gene3D" id="1.20.5.1930">
    <property type="match status" value="1"/>
</dbReference>
<dbReference type="InterPro" id="IPR011712">
    <property type="entry name" value="Sig_transdc_His_kin_sub3_dim/P"/>
</dbReference>
<evidence type="ECO:0000256" key="2">
    <source>
        <dbReference type="ARBA" id="ARBA00004370"/>
    </source>
</evidence>
<comment type="catalytic activity">
    <reaction evidence="1">
        <text>ATP + protein L-histidine = ADP + protein N-phospho-L-histidine.</text>
        <dbReference type="EC" id="2.7.13.3"/>
    </reaction>
</comment>
<dbReference type="InterPro" id="IPR003594">
    <property type="entry name" value="HATPase_dom"/>
</dbReference>
<dbReference type="PROSITE" id="PS50885">
    <property type="entry name" value="HAMP"/>
    <property type="match status" value="1"/>
</dbReference>
<evidence type="ECO:0000256" key="3">
    <source>
        <dbReference type="ARBA" id="ARBA00012438"/>
    </source>
</evidence>
<keyword evidence="7" id="KW-0418">Kinase</keyword>
<dbReference type="SUPFAM" id="SSF55874">
    <property type="entry name" value="ATPase domain of HSP90 chaperone/DNA topoisomerase II/histidine kinase"/>
    <property type="match status" value="1"/>
</dbReference>
<keyword evidence="6" id="KW-0547">Nucleotide-binding</keyword>
<dbReference type="InterPro" id="IPR003660">
    <property type="entry name" value="HAMP_dom"/>
</dbReference>
<evidence type="ECO:0000259" key="11">
    <source>
        <dbReference type="PROSITE" id="PS50885"/>
    </source>
</evidence>
<accession>A0A519BAZ3</accession>
<evidence type="ECO:0000256" key="8">
    <source>
        <dbReference type="ARBA" id="ARBA00022840"/>
    </source>
</evidence>
<dbReference type="GO" id="GO:0016020">
    <property type="term" value="C:membrane"/>
    <property type="evidence" value="ECO:0007669"/>
    <property type="project" value="UniProtKB-SubCell"/>
</dbReference>
<dbReference type="SMART" id="SM00304">
    <property type="entry name" value="HAMP"/>
    <property type="match status" value="1"/>
</dbReference>
<dbReference type="CDD" id="cd06225">
    <property type="entry name" value="HAMP"/>
    <property type="match status" value="1"/>
</dbReference>
<dbReference type="Gene3D" id="3.30.565.10">
    <property type="entry name" value="Histidine kinase-like ATPase, C-terminal domain"/>
    <property type="match status" value="1"/>
</dbReference>
<keyword evidence="4" id="KW-0597">Phosphoprotein</keyword>
<evidence type="ECO:0000256" key="5">
    <source>
        <dbReference type="ARBA" id="ARBA00022679"/>
    </source>
</evidence>
<proteinExistence type="predicted"/>
<dbReference type="Pfam" id="PF02518">
    <property type="entry name" value="HATPase_c"/>
    <property type="match status" value="1"/>
</dbReference>
<feature type="transmembrane region" description="Helical" evidence="10">
    <location>
        <begin position="180"/>
        <end position="203"/>
    </location>
</feature>
<dbReference type="Pfam" id="PF00672">
    <property type="entry name" value="HAMP"/>
    <property type="match status" value="1"/>
</dbReference>
<dbReference type="Proteomes" id="UP000320813">
    <property type="component" value="Unassembled WGS sequence"/>
</dbReference>
<dbReference type="SUPFAM" id="SSF158472">
    <property type="entry name" value="HAMP domain-like"/>
    <property type="match status" value="1"/>
</dbReference>
<evidence type="ECO:0000256" key="9">
    <source>
        <dbReference type="ARBA" id="ARBA00023012"/>
    </source>
</evidence>
<dbReference type="EC" id="2.7.13.3" evidence="3"/>
<organism evidence="12 13">
    <name type="scientific">Candidatus Acidulodesulfobacterium ferriphilum</name>
    <dbReference type="NCBI Taxonomy" id="2597223"/>
    <lineage>
        <taxon>Bacteria</taxon>
        <taxon>Deltaproteobacteria</taxon>
        <taxon>Candidatus Acidulodesulfobacterales</taxon>
        <taxon>Candidatus Acidulodesulfobacterium</taxon>
    </lineage>
</organism>
<evidence type="ECO:0000256" key="6">
    <source>
        <dbReference type="ARBA" id="ARBA00022741"/>
    </source>
</evidence>
<comment type="subcellular location">
    <subcellularLocation>
        <location evidence="2">Membrane</location>
    </subcellularLocation>
</comment>
<keyword evidence="10" id="KW-1133">Transmembrane helix</keyword>
<evidence type="ECO:0000256" key="1">
    <source>
        <dbReference type="ARBA" id="ARBA00000085"/>
    </source>
</evidence>
<dbReference type="GO" id="GO:0005524">
    <property type="term" value="F:ATP binding"/>
    <property type="evidence" value="ECO:0007669"/>
    <property type="project" value="UniProtKB-KW"/>
</dbReference>
<sequence length="475" mass="53354">MRFSLFFSIILILKKFYNISLRIKVIGLVIFAALILGLPVIYFVNKDFSQQNNIQLRLMSKTTSEQLSSQSVNYILEDNIYALTRLLKNSLKSDPDAVYAFIQNKRGEVIASTFNGGFPAGLLKVNDFKPKSLSTVKIKTTKGMIYDTSAPILEGRLGVVRVGISSVRSNLTLYSLIRSIFFSMIFAAALAIILSGAIAWWVMAPIVKLSEAVNMVKNGSYDVKLDVKRDDEIGKLTNGFNEMVNSLKKANLEQIENDNLRKNFITNVIKAQEEERKRIARDLHDQFAQMLAYIKIRFGLLKDLNDFKEARSSIIQISEDLAKALDLVRDIAKSLMPGILDEMGLVCAASSYIDDINKKSADFRVDFYTGSLKDKRFHPNTEINVYRIIQEALSNVILHSQTNYAKISLEESDGKIRGAIEDYGIGFKYDIIKKDSFGIFGMIERAKLLGGDLEIESIPGKGTEVKFWVPAAQIT</sequence>
<dbReference type="PANTHER" id="PTHR24421:SF10">
    <property type="entry name" value="NITRATE_NITRITE SENSOR PROTEIN NARQ"/>
    <property type="match status" value="1"/>
</dbReference>
<keyword evidence="9" id="KW-0902">Two-component regulatory system</keyword>
<protein>
    <recommendedName>
        <fullName evidence="3">histidine kinase</fullName>
        <ecNumber evidence="3">2.7.13.3</ecNumber>
    </recommendedName>
</protein>
<evidence type="ECO:0000256" key="10">
    <source>
        <dbReference type="SAM" id="Phobius"/>
    </source>
</evidence>
<dbReference type="GO" id="GO:0046983">
    <property type="term" value="F:protein dimerization activity"/>
    <property type="evidence" value="ECO:0007669"/>
    <property type="project" value="InterPro"/>
</dbReference>
<evidence type="ECO:0000256" key="4">
    <source>
        <dbReference type="ARBA" id="ARBA00022553"/>
    </source>
</evidence>
<dbReference type="Pfam" id="PF07730">
    <property type="entry name" value="HisKA_3"/>
    <property type="match status" value="1"/>
</dbReference>
<dbReference type="InterPro" id="IPR050482">
    <property type="entry name" value="Sensor_HK_TwoCompSys"/>
</dbReference>
<keyword evidence="5" id="KW-0808">Transferase</keyword>
<keyword evidence="8" id="KW-0067">ATP-binding</keyword>
<keyword evidence="10" id="KW-0812">Transmembrane</keyword>
<dbReference type="GO" id="GO:0000155">
    <property type="term" value="F:phosphorelay sensor kinase activity"/>
    <property type="evidence" value="ECO:0007669"/>
    <property type="project" value="InterPro"/>
</dbReference>
<keyword evidence="10" id="KW-0472">Membrane</keyword>
<dbReference type="EMBL" id="SGBD01000003">
    <property type="protein sequence ID" value="RZD14406.1"/>
    <property type="molecule type" value="Genomic_DNA"/>
</dbReference>
<dbReference type="CDD" id="cd16917">
    <property type="entry name" value="HATPase_UhpB-NarQ-NarX-like"/>
    <property type="match status" value="1"/>
</dbReference>
<comment type="caution">
    <text evidence="12">The sequence shown here is derived from an EMBL/GenBank/DDBJ whole genome shotgun (WGS) entry which is preliminary data.</text>
</comment>
<dbReference type="Gene3D" id="6.10.340.10">
    <property type="match status" value="1"/>
</dbReference>
<name>A0A519BAZ3_9DELT</name>
<gene>
    <name evidence="12" type="ORF">EVJ47_07005</name>
</gene>
<evidence type="ECO:0000313" key="13">
    <source>
        <dbReference type="Proteomes" id="UP000320813"/>
    </source>
</evidence>
<dbReference type="AlphaFoldDB" id="A0A519BAZ3"/>
<feature type="domain" description="HAMP" evidence="11">
    <location>
        <begin position="200"/>
        <end position="252"/>
    </location>
</feature>
<reference evidence="12 13" key="1">
    <citation type="submission" date="2019-01" db="EMBL/GenBank/DDBJ databases">
        <title>Insights into ecological role of a new deltaproteobacterial order Candidatus Sinidesulfobacterales (Sva0485) by metagenomics and metatranscriptomics.</title>
        <authorList>
            <person name="Tan S."/>
            <person name="Liu J."/>
            <person name="Fang Y."/>
            <person name="Hedlund B.P."/>
            <person name="Lian Z.H."/>
            <person name="Huang L.Y."/>
            <person name="Li J.T."/>
            <person name="Huang L.N."/>
            <person name="Li W.J."/>
            <person name="Jiang H.C."/>
            <person name="Dong H.L."/>
            <person name="Shu W.S."/>
        </authorList>
    </citation>
    <scope>NUCLEOTIDE SEQUENCE [LARGE SCALE GENOMIC DNA]</scope>
    <source>
        <strain evidence="12">AP3</strain>
    </source>
</reference>
<feature type="transmembrane region" description="Helical" evidence="10">
    <location>
        <begin position="25"/>
        <end position="44"/>
    </location>
</feature>
<evidence type="ECO:0000313" key="12">
    <source>
        <dbReference type="EMBL" id="RZD14406.1"/>
    </source>
</evidence>